<comment type="caution">
    <text evidence="2">The sequence shown here is derived from an EMBL/GenBank/DDBJ whole genome shotgun (WGS) entry which is preliminary data.</text>
</comment>
<protein>
    <submittedName>
        <fullName evidence="2">Uncharacterized protein</fullName>
    </submittedName>
</protein>
<feature type="compositionally biased region" description="Basic and acidic residues" evidence="1">
    <location>
        <begin position="70"/>
        <end position="82"/>
    </location>
</feature>
<organism evidence="2 3">
    <name type="scientific">Canariomyces notabilis</name>
    <dbReference type="NCBI Taxonomy" id="2074819"/>
    <lineage>
        <taxon>Eukaryota</taxon>
        <taxon>Fungi</taxon>
        <taxon>Dikarya</taxon>
        <taxon>Ascomycota</taxon>
        <taxon>Pezizomycotina</taxon>
        <taxon>Sordariomycetes</taxon>
        <taxon>Sordariomycetidae</taxon>
        <taxon>Sordariales</taxon>
        <taxon>Chaetomiaceae</taxon>
        <taxon>Canariomyces</taxon>
    </lineage>
</organism>
<sequence>MVITRSASHALSREDDDSRWAESDIPSRPVHRGKSTSRSPATHRQTREPTGTGRIAAKRKRDGSGTSDARTMKGLREFFDGPTESIKDSIELGGEDVDEAHDVDAVIDVMDAAFSGNVPRTRRGRDIAVVLGTSGAKPVVRSKTSTGAKTQRHLRTKPLNRHVNSREVFGLADDRVWATEEDNEELHREFDNPTVRLGSPVLGSSATEFPSSQPDSDVYEIPDDPMPHSPVLARHKSTRNAPALRSRTNKVENPAGKVPSSKNVTRVSSIQEETAALDRHDAPLSLGEQDRTPSENQKVVKIQIHSVSPLRTLKVDSHHVRNMQESTAPASGTIGPARTDVGKMCLELLGHLKDRLDEVPMAVDLSTQSRFLDERADVLNEALTSVEEMVTSICDTAQVTRDESFRTALSEDLSSCILPMVVLVLRSSFVIGSTEDHDEDSLRLPAIGVFTWSTVQYLLWITGWMARLYSLQGKLQPPPAQQATGQGGPTLSRSHDKFKTMLGKWREHLRSVVDDFNEQVDRNRDRKMKKEKDEAIKKAKQELEMREREQSDRQFQLCVLSVQRVLSQPGPLAEMWYKDTQNPERLTLPASQVHNSRITSNGGRARAGTQGLDRRSATLPRSSSSLSIQPPAPLQRQRAPPSPELGSLPWTEDEIDWFLKELQRPDRNPYYLSECTETLDRTRDELLRMEEWLKRTGRYRPSLH</sequence>
<reference evidence="2" key="1">
    <citation type="journal article" date="2023" name="Mol. Phylogenet. Evol.">
        <title>Genome-scale phylogeny and comparative genomics of the fungal order Sordariales.</title>
        <authorList>
            <person name="Hensen N."/>
            <person name="Bonometti L."/>
            <person name="Westerberg I."/>
            <person name="Brannstrom I.O."/>
            <person name="Guillou S."/>
            <person name="Cros-Aarteil S."/>
            <person name="Calhoun S."/>
            <person name="Haridas S."/>
            <person name="Kuo A."/>
            <person name="Mondo S."/>
            <person name="Pangilinan J."/>
            <person name="Riley R."/>
            <person name="LaButti K."/>
            <person name="Andreopoulos B."/>
            <person name="Lipzen A."/>
            <person name="Chen C."/>
            <person name="Yan M."/>
            <person name="Daum C."/>
            <person name="Ng V."/>
            <person name="Clum A."/>
            <person name="Steindorff A."/>
            <person name="Ohm R.A."/>
            <person name="Martin F."/>
            <person name="Silar P."/>
            <person name="Natvig D.O."/>
            <person name="Lalanne C."/>
            <person name="Gautier V."/>
            <person name="Ament-Velasquez S.L."/>
            <person name="Kruys A."/>
            <person name="Hutchinson M.I."/>
            <person name="Powell A.J."/>
            <person name="Barry K."/>
            <person name="Miller A.N."/>
            <person name="Grigoriev I.V."/>
            <person name="Debuchy R."/>
            <person name="Gladieux P."/>
            <person name="Hiltunen Thoren M."/>
            <person name="Johannesson H."/>
        </authorList>
    </citation>
    <scope>NUCLEOTIDE SEQUENCE</scope>
    <source>
        <strain evidence="2">CBS 508.74</strain>
    </source>
</reference>
<keyword evidence="3" id="KW-1185">Reference proteome</keyword>
<accession>A0AAN6QRJ3</accession>
<evidence type="ECO:0000313" key="2">
    <source>
        <dbReference type="EMBL" id="KAK4110977.1"/>
    </source>
</evidence>
<evidence type="ECO:0000313" key="3">
    <source>
        <dbReference type="Proteomes" id="UP001302812"/>
    </source>
</evidence>
<feature type="region of interest" description="Disordered" evidence="1">
    <location>
        <begin position="1"/>
        <end position="82"/>
    </location>
</feature>
<dbReference type="AlphaFoldDB" id="A0AAN6QRJ3"/>
<feature type="compositionally biased region" description="Polar residues" evidence="1">
    <location>
        <begin position="202"/>
        <end position="215"/>
    </location>
</feature>
<feature type="region of interest" description="Disordered" evidence="1">
    <location>
        <begin position="589"/>
        <end position="648"/>
    </location>
</feature>
<feature type="compositionally biased region" description="Low complexity" evidence="1">
    <location>
        <begin position="617"/>
        <end position="639"/>
    </location>
</feature>
<name>A0AAN6QRJ3_9PEZI</name>
<dbReference type="GeneID" id="89939679"/>
<reference evidence="2" key="2">
    <citation type="submission" date="2023-05" db="EMBL/GenBank/DDBJ databases">
        <authorList>
            <consortium name="Lawrence Berkeley National Laboratory"/>
            <person name="Steindorff A."/>
            <person name="Hensen N."/>
            <person name="Bonometti L."/>
            <person name="Westerberg I."/>
            <person name="Brannstrom I.O."/>
            <person name="Guillou S."/>
            <person name="Cros-Aarteil S."/>
            <person name="Calhoun S."/>
            <person name="Haridas S."/>
            <person name="Kuo A."/>
            <person name="Mondo S."/>
            <person name="Pangilinan J."/>
            <person name="Riley R."/>
            <person name="Labutti K."/>
            <person name="Andreopoulos B."/>
            <person name="Lipzen A."/>
            <person name="Chen C."/>
            <person name="Yanf M."/>
            <person name="Daum C."/>
            <person name="Ng V."/>
            <person name="Clum A."/>
            <person name="Ohm R."/>
            <person name="Martin F."/>
            <person name="Silar P."/>
            <person name="Natvig D."/>
            <person name="Lalanne C."/>
            <person name="Gautier V."/>
            <person name="Ament-Velasquez S.L."/>
            <person name="Kruys A."/>
            <person name="Hutchinson M.I."/>
            <person name="Powell A.J."/>
            <person name="Barry K."/>
            <person name="Miller A.N."/>
            <person name="Grigoriev I.V."/>
            <person name="Debuchy R."/>
            <person name="Gladieux P."/>
            <person name="Thoren M.H."/>
            <person name="Johannesson H."/>
        </authorList>
    </citation>
    <scope>NUCLEOTIDE SEQUENCE</scope>
    <source>
        <strain evidence="2">CBS 508.74</strain>
    </source>
</reference>
<feature type="compositionally biased region" description="Polar residues" evidence="1">
    <location>
        <begin position="260"/>
        <end position="272"/>
    </location>
</feature>
<dbReference type="EMBL" id="MU853348">
    <property type="protein sequence ID" value="KAK4110977.1"/>
    <property type="molecule type" value="Genomic_DNA"/>
</dbReference>
<dbReference type="Proteomes" id="UP001302812">
    <property type="component" value="Unassembled WGS sequence"/>
</dbReference>
<feature type="compositionally biased region" description="Polar residues" evidence="1">
    <location>
        <begin position="589"/>
        <end position="602"/>
    </location>
</feature>
<proteinExistence type="predicted"/>
<feature type="region of interest" description="Disordered" evidence="1">
    <location>
        <begin position="184"/>
        <end position="298"/>
    </location>
</feature>
<feature type="compositionally biased region" description="Basic and acidic residues" evidence="1">
    <location>
        <begin position="11"/>
        <end position="22"/>
    </location>
</feature>
<gene>
    <name evidence="2" type="ORF">N656DRAFT_781296</name>
</gene>
<evidence type="ECO:0000256" key="1">
    <source>
        <dbReference type="SAM" id="MobiDB-lite"/>
    </source>
</evidence>
<dbReference type="RefSeq" id="XP_064668547.1">
    <property type="nucleotide sequence ID" value="XM_064815554.1"/>
</dbReference>
<feature type="compositionally biased region" description="Basic and acidic residues" evidence="1">
    <location>
        <begin position="276"/>
        <end position="293"/>
    </location>
</feature>